<keyword evidence="5" id="KW-0503">Monooxygenase</keyword>
<evidence type="ECO:0000256" key="1">
    <source>
        <dbReference type="ARBA" id="ARBA00010617"/>
    </source>
</evidence>
<keyword evidence="6" id="KW-0472">Membrane</keyword>
<dbReference type="PROSITE" id="PS00086">
    <property type="entry name" value="CYTOCHROME_P450"/>
    <property type="match status" value="1"/>
</dbReference>
<comment type="similarity">
    <text evidence="1 5">Belongs to the cytochrome P450 family.</text>
</comment>
<keyword evidence="7" id="KW-1185">Reference proteome</keyword>
<dbReference type="KEGG" id="soe:110802313"/>
<dbReference type="GO" id="GO:0020037">
    <property type="term" value="F:heme binding"/>
    <property type="evidence" value="ECO:0007669"/>
    <property type="project" value="InterPro"/>
</dbReference>
<dbReference type="GeneID" id="110802313"/>
<keyword evidence="4 5" id="KW-0349">Heme</keyword>
<dbReference type="PANTHER" id="PTHR47955">
    <property type="entry name" value="CYTOCHROME P450 FAMILY 71 PROTEIN"/>
    <property type="match status" value="1"/>
</dbReference>
<dbReference type="CDD" id="cd11072">
    <property type="entry name" value="CYP71-like"/>
    <property type="match status" value="1"/>
</dbReference>
<dbReference type="Proteomes" id="UP000813463">
    <property type="component" value="Chromosome 1"/>
</dbReference>
<evidence type="ECO:0000256" key="2">
    <source>
        <dbReference type="ARBA" id="ARBA00022723"/>
    </source>
</evidence>
<dbReference type="Gene3D" id="1.10.630.10">
    <property type="entry name" value="Cytochrome P450"/>
    <property type="match status" value="1"/>
</dbReference>
<dbReference type="SUPFAM" id="SSF48264">
    <property type="entry name" value="Cytochrome P450"/>
    <property type="match status" value="1"/>
</dbReference>
<comment type="cofactor">
    <cofactor evidence="4">
        <name>heme</name>
        <dbReference type="ChEBI" id="CHEBI:30413"/>
    </cofactor>
</comment>
<evidence type="ECO:0000256" key="6">
    <source>
        <dbReference type="SAM" id="Phobius"/>
    </source>
</evidence>
<dbReference type="PANTHER" id="PTHR47955:SF15">
    <property type="entry name" value="CYTOCHROME P450 71A2-LIKE"/>
    <property type="match status" value="1"/>
</dbReference>
<name>A0A9R0JBK4_SPIOL</name>
<keyword evidence="6" id="KW-0812">Transmembrane</keyword>
<dbReference type="AlphaFoldDB" id="A0A9R0JBK4"/>
<evidence type="ECO:0000256" key="4">
    <source>
        <dbReference type="PIRSR" id="PIRSR602401-1"/>
    </source>
</evidence>
<keyword evidence="3 4" id="KW-0408">Iron</keyword>
<dbReference type="RefSeq" id="XP_021863449.2">
    <property type="nucleotide sequence ID" value="XM_022007757.2"/>
</dbReference>
<reference evidence="7" key="1">
    <citation type="journal article" date="2021" name="Nat. Commun.">
        <title>Genomic analyses provide insights into spinach domestication and the genetic basis of agronomic traits.</title>
        <authorList>
            <person name="Cai X."/>
            <person name="Sun X."/>
            <person name="Xu C."/>
            <person name="Sun H."/>
            <person name="Wang X."/>
            <person name="Ge C."/>
            <person name="Zhang Z."/>
            <person name="Wang Q."/>
            <person name="Fei Z."/>
            <person name="Jiao C."/>
            <person name="Wang Q."/>
        </authorList>
    </citation>
    <scope>NUCLEOTIDE SEQUENCE [LARGE SCALE GENOMIC DNA]</scope>
    <source>
        <strain evidence="7">cv. Varoflay</strain>
    </source>
</reference>
<reference evidence="8" key="2">
    <citation type="submission" date="2025-08" db="UniProtKB">
        <authorList>
            <consortium name="RefSeq"/>
        </authorList>
    </citation>
    <scope>IDENTIFICATION</scope>
    <source>
        <tissue evidence="8">Leaf</tissue>
    </source>
</reference>
<feature type="transmembrane region" description="Helical" evidence="6">
    <location>
        <begin position="12"/>
        <end position="30"/>
    </location>
</feature>
<protein>
    <submittedName>
        <fullName evidence="8">Cytochrome P450 736A117-like</fullName>
    </submittedName>
</protein>
<sequence length="523" mass="60079">MFNLFLQFLQQLFLYPFTLLPLSLFVLVLYKTLSANSSNVRKNRPPSPPRLPIIGNLHLIGELPHQSFASLSQKYGKIMLLHFGRKPIFVASTPEAAREILKTQDLTFCNRPESRVTSRFFNGCKDVGFSPYGEQWRMMKGLCITQLLSNKKVQSYRKMREEEVALVVEELKRSNSSVINLSEIINTQTYDLICRATFGRKYGYNDEGGFNFKELMDETMILLGIFTVADYIPWLGLIDRVKGLDRRMERVAEELDESLDKVMQEHQNRLIAKKKISSESGQGKNIAENFVEYLLEDHMEDKNALTMDDVKAIILDVFAAGADTTYTLLEWTMTELLRHPKVMKELQQEVRNFIAGSKKGDSMLMVNEDDLEKLTYLKAVIKESLRLHPPAPLLVFRQTLQDAKINGFDINAGTHVYINAWAIHRDPTYWEEPLDFRPERFLNTSLFPFKGQDDFKYIPFGGGRRICPGISFAMVNAELMLANLVYEFDWKMPSECGELDMTESVGITVHKRDPLMLIASPYA</sequence>
<dbReference type="Pfam" id="PF00067">
    <property type="entry name" value="p450"/>
    <property type="match status" value="1"/>
</dbReference>
<gene>
    <name evidence="8" type="primary">LOC110802313</name>
</gene>
<dbReference type="GO" id="GO:0005506">
    <property type="term" value="F:iron ion binding"/>
    <property type="evidence" value="ECO:0007669"/>
    <property type="project" value="InterPro"/>
</dbReference>
<dbReference type="PRINTS" id="PR00385">
    <property type="entry name" value="P450"/>
</dbReference>
<dbReference type="InterPro" id="IPR036396">
    <property type="entry name" value="Cyt_P450_sf"/>
</dbReference>
<evidence type="ECO:0000313" key="8">
    <source>
        <dbReference type="RefSeq" id="XP_021863449.2"/>
    </source>
</evidence>
<dbReference type="GO" id="GO:0016705">
    <property type="term" value="F:oxidoreductase activity, acting on paired donors, with incorporation or reduction of molecular oxygen"/>
    <property type="evidence" value="ECO:0007669"/>
    <property type="project" value="InterPro"/>
</dbReference>
<dbReference type="InterPro" id="IPR002401">
    <property type="entry name" value="Cyt_P450_E_grp-I"/>
</dbReference>
<evidence type="ECO:0000256" key="3">
    <source>
        <dbReference type="ARBA" id="ARBA00023004"/>
    </source>
</evidence>
<dbReference type="PRINTS" id="PR00463">
    <property type="entry name" value="EP450I"/>
</dbReference>
<keyword evidence="6" id="KW-1133">Transmembrane helix</keyword>
<feature type="binding site" description="axial binding residue" evidence="4">
    <location>
        <position position="467"/>
    </location>
    <ligand>
        <name>heme</name>
        <dbReference type="ChEBI" id="CHEBI:30413"/>
    </ligand>
    <ligandPart>
        <name>Fe</name>
        <dbReference type="ChEBI" id="CHEBI:18248"/>
    </ligandPart>
</feature>
<keyword evidence="2 4" id="KW-0479">Metal-binding</keyword>
<dbReference type="InterPro" id="IPR001128">
    <property type="entry name" value="Cyt_P450"/>
</dbReference>
<dbReference type="GO" id="GO:0004497">
    <property type="term" value="F:monooxygenase activity"/>
    <property type="evidence" value="ECO:0007669"/>
    <property type="project" value="UniProtKB-KW"/>
</dbReference>
<dbReference type="InterPro" id="IPR017972">
    <property type="entry name" value="Cyt_P450_CS"/>
</dbReference>
<proteinExistence type="inferred from homology"/>
<evidence type="ECO:0000256" key="5">
    <source>
        <dbReference type="RuleBase" id="RU000461"/>
    </source>
</evidence>
<keyword evidence="5" id="KW-0560">Oxidoreductase</keyword>
<organism evidence="7 8">
    <name type="scientific">Spinacia oleracea</name>
    <name type="common">Spinach</name>
    <dbReference type="NCBI Taxonomy" id="3562"/>
    <lineage>
        <taxon>Eukaryota</taxon>
        <taxon>Viridiplantae</taxon>
        <taxon>Streptophyta</taxon>
        <taxon>Embryophyta</taxon>
        <taxon>Tracheophyta</taxon>
        <taxon>Spermatophyta</taxon>
        <taxon>Magnoliopsida</taxon>
        <taxon>eudicotyledons</taxon>
        <taxon>Gunneridae</taxon>
        <taxon>Pentapetalae</taxon>
        <taxon>Caryophyllales</taxon>
        <taxon>Chenopodiaceae</taxon>
        <taxon>Chenopodioideae</taxon>
        <taxon>Anserineae</taxon>
        <taxon>Spinacia</taxon>
    </lineage>
</organism>
<evidence type="ECO:0000313" key="7">
    <source>
        <dbReference type="Proteomes" id="UP000813463"/>
    </source>
</evidence>
<accession>A0A9R0JBK4</accession>